<protein>
    <submittedName>
        <fullName evidence="2">Unannotated protein</fullName>
    </submittedName>
</protein>
<evidence type="ECO:0000256" key="1">
    <source>
        <dbReference type="SAM" id="MobiDB-lite"/>
    </source>
</evidence>
<sequence>MSATTLKPLRRERQPADGCRTVGQGARGLTLDDLIVGVWEGLHADHSVACPVCGAAMMPRVRTGPRPVAGKCDSCRSILG</sequence>
<dbReference type="EMBL" id="CAESAN010000088">
    <property type="protein sequence ID" value="CAB4345352.1"/>
    <property type="molecule type" value="Genomic_DNA"/>
</dbReference>
<dbReference type="AlphaFoldDB" id="A0A6J5ZVH1"/>
<reference evidence="2" key="1">
    <citation type="submission" date="2020-05" db="EMBL/GenBank/DDBJ databases">
        <authorList>
            <person name="Chiriac C."/>
            <person name="Salcher M."/>
            <person name="Ghai R."/>
            <person name="Kavagutti S V."/>
        </authorList>
    </citation>
    <scope>NUCLEOTIDE SEQUENCE</scope>
</reference>
<feature type="region of interest" description="Disordered" evidence="1">
    <location>
        <begin position="1"/>
        <end position="21"/>
    </location>
</feature>
<evidence type="ECO:0000313" key="2">
    <source>
        <dbReference type="EMBL" id="CAB4345352.1"/>
    </source>
</evidence>
<gene>
    <name evidence="2" type="ORF">UFOPK3547_01082</name>
</gene>
<proteinExistence type="predicted"/>
<name>A0A6J5ZVH1_9ZZZZ</name>
<accession>A0A6J5ZVH1</accession>
<organism evidence="2">
    <name type="scientific">freshwater metagenome</name>
    <dbReference type="NCBI Taxonomy" id="449393"/>
    <lineage>
        <taxon>unclassified sequences</taxon>
        <taxon>metagenomes</taxon>
        <taxon>ecological metagenomes</taxon>
    </lineage>
</organism>